<keyword evidence="2" id="KW-0143">Chaperone</keyword>
<proteinExistence type="inferred from homology"/>
<evidence type="ECO:0000256" key="1">
    <source>
        <dbReference type="ARBA" id="ARBA00008045"/>
    </source>
</evidence>
<dbReference type="InterPro" id="IPR002777">
    <property type="entry name" value="PFD_beta-like"/>
</dbReference>
<feature type="coiled-coil region" evidence="3">
    <location>
        <begin position="77"/>
        <end position="104"/>
    </location>
</feature>
<accession>A0A132NSM2</accession>
<dbReference type="GO" id="GO:0006457">
    <property type="term" value="P:protein folding"/>
    <property type="evidence" value="ECO:0007669"/>
    <property type="project" value="InterPro"/>
</dbReference>
<comment type="caution">
    <text evidence="4">The sequence shown here is derived from an EMBL/GenBank/DDBJ whole genome shotgun (WGS) entry which is preliminary data.</text>
</comment>
<dbReference type="AlphaFoldDB" id="A0A132NSM2"/>
<dbReference type="OrthoDB" id="29646at2759"/>
<sequence length="108" mass="12355">MTGKEVDAAAQEYESLKGHAQALQEKLVHVTNDLREHKRVLETIEDIDSDRVAYRLVGEVLIKETVKEVKPYLSNTIASLQEVVKKLEEQLVGTEKQLLELREKIETK</sequence>
<reference evidence="4 5" key="1">
    <citation type="journal article" date="2015" name="Mol. Biochem. Parasitol.">
        <title>Identification of polymorphic genes for use in assemblage B genotyping assays through comparative genomics of multiple assemblage B Giardia duodenalis isolates.</title>
        <authorList>
            <person name="Wielinga C."/>
            <person name="Thompson R.C."/>
            <person name="Monis P."/>
            <person name="Ryan U."/>
        </authorList>
    </citation>
    <scope>NUCLEOTIDE SEQUENCE [LARGE SCALE GENOMIC DNA]</scope>
    <source>
        <strain evidence="4 5">BAH15c1</strain>
    </source>
</reference>
<dbReference type="Proteomes" id="UP000070089">
    <property type="component" value="Unassembled WGS sequence"/>
</dbReference>
<evidence type="ECO:0000313" key="5">
    <source>
        <dbReference type="Proteomes" id="UP000070089"/>
    </source>
</evidence>
<feature type="coiled-coil region" evidence="3">
    <location>
        <begin position="6"/>
        <end position="40"/>
    </location>
</feature>
<dbReference type="GO" id="GO:0051082">
    <property type="term" value="F:unfolded protein binding"/>
    <property type="evidence" value="ECO:0007669"/>
    <property type="project" value="InterPro"/>
</dbReference>
<dbReference type="GO" id="GO:0016272">
    <property type="term" value="C:prefoldin complex"/>
    <property type="evidence" value="ECO:0007669"/>
    <property type="project" value="InterPro"/>
</dbReference>
<dbReference type="PANTHER" id="PTHR13303">
    <property type="entry name" value="PREFOLDIN SUBUNIT 2"/>
    <property type="match status" value="1"/>
</dbReference>
<name>A0A132NSM2_GIAIN</name>
<dbReference type="VEuPathDB" id="GiardiaDB:QR46_2994"/>
<protein>
    <submittedName>
        <fullName evidence="4">Prefoldin beta subunit2</fullName>
    </submittedName>
</protein>
<dbReference type="Gene3D" id="1.10.287.370">
    <property type="match status" value="1"/>
</dbReference>
<dbReference type="SUPFAM" id="SSF46579">
    <property type="entry name" value="Prefoldin"/>
    <property type="match status" value="1"/>
</dbReference>
<organism evidence="4 5">
    <name type="scientific">Giardia duodenalis assemblage B</name>
    <dbReference type="NCBI Taxonomy" id="1394984"/>
    <lineage>
        <taxon>Eukaryota</taxon>
        <taxon>Metamonada</taxon>
        <taxon>Diplomonadida</taxon>
        <taxon>Hexamitidae</taxon>
        <taxon>Giardiinae</taxon>
        <taxon>Giardia</taxon>
    </lineage>
</organism>
<dbReference type="Pfam" id="PF01920">
    <property type="entry name" value="Prefoldin_2"/>
    <property type="match status" value="1"/>
</dbReference>
<keyword evidence="3" id="KW-0175">Coiled coil</keyword>
<dbReference type="EMBL" id="JXTI01000087">
    <property type="protein sequence ID" value="KWX13037.1"/>
    <property type="molecule type" value="Genomic_DNA"/>
</dbReference>
<evidence type="ECO:0000256" key="2">
    <source>
        <dbReference type="ARBA" id="ARBA00023186"/>
    </source>
</evidence>
<evidence type="ECO:0000313" key="4">
    <source>
        <dbReference type="EMBL" id="KWX13037.1"/>
    </source>
</evidence>
<evidence type="ECO:0000256" key="3">
    <source>
        <dbReference type="SAM" id="Coils"/>
    </source>
</evidence>
<comment type="similarity">
    <text evidence="1">Belongs to the prefoldin subunit beta family.</text>
</comment>
<dbReference type="InterPro" id="IPR027235">
    <property type="entry name" value="PFD2"/>
</dbReference>
<gene>
    <name evidence="4" type="ORF">QR46_2994</name>
</gene>
<dbReference type="InterPro" id="IPR009053">
    <property type="entry name" value="Prefoldin"/>
</dbReference>
<dbReference type="FunFam" id="1.10.287.370:FF:000037">
    <property type="entry name" value="Prefoldin subunit 2"/>
    <property type="match status" value="1"/>
</dbReference>